<name>A0A6J6P2H0_9ZZZZ</name>
<gene>
    <name evidence="1" type="ORF">UFOPK2373_00795</name>
</gene>
<dbReference type="PANTHER" id="PTHR35309:SF4">
    <property type="entry name" value="TOCOPHEROL CYCLASE"/>
    <property type="match status" value="1"/>
</dbReference>
<dbReference type="Pfam" id="PF14249">
    <property type="entry name" value="Tocopherol_cycl"/>
    <property type="match status" value="1"/>
</dbReference>
<dbReference type="SUPFAM" id="SSF159245">
    <property type="entry name" value="AttH-like"/>
    <property type="match status" value="1"/>
</dbReference>
<accession>A0A6J6P2H0</accession>
<proteinExistence type="predicted"/>
<dbReference type="InterPro" id="IPR025893">
    <property type="entry name" value="Tocopherol_cyclase"/>
</dbReference>
<organism evidence="1">
    <name type="scientific">freshwater metagenome</name>
    <dbReference type="NCBI Taxonomy" id="449393"/>
    <lineage>
        <taxon>unclassified sequences</taxon>
        <taxon>metagenomes</taxon>
        <taxon>ecological metagenomes</taxon>
    </lineage>
</organism>
<evidence type="ECO:0000313" key="1">
    <source>
        <dbReference type="EMBL" id="CAB4690975.1"/>
    </source>
</evidence>
<dbReference type="EMBL" id="CAEZXL010000135">
    <property type="protein sequence ID" value="CAB4690975.1"/>
    <property type="molecule type" value="Genomic_DNA"/>
</dbReference>
<dbReference type="AlphaFoldDB" id="A0A6J6P2H0"/>
<dbReference type="GO" id="GO:0009976">
    <property type="term" value="F:tocopherol cyclase activity"/>
    <property type="evidence" value="ECO:0007669"/>
    <property type="project" value="InterPro"/>
</dbReference>
<dbReference type="PANTHER" id="PTHR35309">
    <property type="match status" value="1"/>
</dbReference>
<sequence length="337" mass="37934">MQSPAQYFQGVKHPEAFHGEGKGKKFFEGWYVKLVSKDLSQRWAVIPGIFKGIETADSNERVSNDEAFIQVLDGSTGRSWFHSFDIKEFKASSTKFEIQIGNNFFSEDKVVLDLPQLEGEVKFTTPFRPWPVTLASPGIMGWYGLVPFMECFHGIVSFGHQLEGSLLVEGKSKSFSSGKGYIETDWGKGFPSGYVWMQTNHFDFNETSSLIASAAIIPWIGKSFRGFILGFMHEEKLYKWTTYNSSKELDLRVDDSHLYWTVTGPDGILTLKAERTRGGLLHAPLHKDMHRRVEETMDSTVELTLTDKSGNLIVKGSGTAAALEIFGELEKLLAYKK</sequence>
<reference evidence="1" key="1">
    <citation type="submission" date="2020-05" db="EMBL/GenBank/DDBJ databases">
        <authorList>
            <person name="Chiriac C."/>
            <person name="Salcher M."/>
            <person name="Ghai R."/>
            <person name="Kavagutti S V."/>
        </authorList>
    </citation>
    <scope>NUCLEOTIDE SEQUENCE</scope>
</reference>
<protein>
    <submittedName>
        <fullName evidence="1">Unannotated protein</fullName>
    </submittedName>
</protein>